<dbReference type="AlphaFoldDB" id="A0A510XT82"/>
<name>A0A510XT82_9GAMM</name>
<dbReference type="OrthoDB" id="9132369at2"/>
<protein>
    <submittedName>
        <fullName evidence="1">Uncharacterized protein</fullName>
    </submittedName>
</protein>
<proteinExistence type="predicted"/>
<accession>A0A510XT82</accession>
<evidence type="ECO:0000313" key="1">
    <source>
        <dbReference type="EMBL" id="GEK54239.1"/>
    </source>
</evidence>
<keyword evidence="2" id="KW-1185">Reference proteome</keyword>
<evidence type="ECO:0000313" key="2">
    <source>
        <dbReference type="Proteomes" id="UP000321419"/>
    </source>
</evidence>
<organism evidence="1 2">
    <name type="scientific">Pseudoalteromonas espejiana</name>
    <dbReference type="NCBI Taxonomy" id="28107"/>
    <lineage>
        <taxon>Bacteria</taxon>
        <taxon>Pseudomonadati</taxon>
        <taxon>Pseudomonadota</taxon>
        <taxon>Gammaproteobacteria</taxon>
        <taxon>Alteromonadales</taxon>
        <taxon>Pseudoalteromonadaceae</taxon>
        <taxon>Pseudoalteromonas</taxon>
    </lineage>
</organism>
<gene>
    <name evidence="1" type="ORF">PES01_10840</name>
</gene>
<dbReference type="Proteomes" id="UP000321419">
    <property type="component" value="Unassembled WGS sequence"/>
</dbReference>
<dbReference type="Pfam" id="PF24175">
    <property type="entry name" value="SU10_adaptor"/>
    <property type="match status" value="1"/>
</dbReference>
<sequence length="220" mass="24204">MLTVGTILTNRVRVLLRDIDEGGVQWRDPELIQWFNEACAEVARVRPEACSTTGPFQLQAGSKQSVATLGASRVLEVICNMKDGAEGRAVRHVERSTLDNEDPNWMAGSKTDTVFRYSVSLTDPRSFYVYPPADGTGSLLMVTGTTPDEVESLTDAFPLPSMYAACVANYILHRAFAKFTESESMQARAQNYYNVFMAQIGDTQASMESDNAKTRDPIGA</sequence>
<dbReference type="InterPro" id="IPR056209">
    <property type="entry name" value="SU10_adaptor"/>
</dbReference>
<reference evidence="1 2" key="1">
    <citation type="submission" date="2019-07" db="EMBL/GenBank/DDBJ databases">
        <title>Whole genome shotgun sequence of Pseudoalteromonas espejiana NBRC 102222.</title>
        <authorList>
            <person name="Hosoyama A."/>
            <person name="Uohara A."/>
            <person name="Ohji S."/>
            <person name="Ichikawa N."/>
        </authorList>
    </citation>
    <scope>NUCLEOTIDE SEQUENCE [LARGE SCALE GENOMIC DNA]</scope>
    <source>
        <strain evidence="1 2">NBRC 102222</strain>
    </source>
</reference>
<dbReference type="EMBL" id="BJUM01000008">
    <property type="protein sequence ID" value="GEK54239.1"/>
    <property type="molecule type" value="Genomic_DNA"/>
</dbReference>
<comment type="caution">
    <text evidence="1">The sequence shown here is derived from an EMBL/GenBank/DDBJ whole genome shotgun (WGS) entry which is preliminary data.</text>
</comment>
<dbReference type="RefSeq" id="WP_089347529.1">
    <property type="nucleotide sequence ID" value="NZ_BJUM01000008.1"/>
</dbReference>